<name>A0A367LLI2_9HYPO</name>
<sequence>MDTYMRNPVCSWQRADKDPMDAVVRIARGRPCFVIADGTNGNDRWERNHDEKLGRDKGGSGGQNDVMTAFASDGYPQREGGGEQRDGLGASRGTGMHPHRTKLPRPTYVVAIERTVVLLLGAACIFVRVSAC</sequence>
<dbReference type="Proteomes" id="UP000253664">
    <property type="component" value="Unassembled WGS sequence"/>
</dbReference>
<protein>
    <submittedName>
        <fullName evidence="2">Uncharacterized protein</fullName>
    </submittedName>
</protein>
<proteinExistence type="predicted"/>
<reference evidence="2 3" key="1">
    <citation type="journal article" date="2015" name="BMC Genomics">
        <title>Insights from the genome of Ophiocordyceps polyrhachis-furcata to pathogenicity and host specificity in insect fungi.</title>
        <authorList>
            <person name="Wichadakul D."/>
            <person name="Kobmoo N."/>
            <person name="Ingsriswang S."/>
            <person name="Tangphatsornruang S."/>
            <person name="Chantasingh D."/>
            <person name="Luangsa-ard J.J."/>
            <person name="Eurwilaichitr L."/>
        </authorList>
    </citation>
    <scope>NUCLEOTIDE SEQUENCE [LARGE SCALE GENOMIC DNA]</scope>
    <source>
        <strain evidence="2 3">BCC 54312</strain>
    </source>
</reference>
<evidence type="ECO:0000313" key="3">
    <source>
        <dbReference type="Proteomes" id="UP000253664"/>
    </source>
</evidence>
<keyword evidence="3" id="KW-1185">Reference proteome</keyword>
<feature type="compositionally biased region" description="Basic and acidic residues" evidence="1">
    <location>
        <begin position="43"/>
        <end position="58"/>
    </location>
</feature>
<accession>A0A367LLI2</accession>
<organism evidence="2 3">
    <name type="scientific">Ophiocordyceps polyrhachis-furcata BCC 54312</name>
    <dbReference type="NCBI Taxonomy" id="1330021"/>
    <lineage>
        <taxon>Eukaryota</taxon>
        <taxon>Fungi</taxon>
        <taxon>Dikarya</taxon>
        <taxon>Ascomycota</taxon>
        <taxon>Pezizomycotina</taxon>
        <taxon>Sordariomycetes</taxon>
        <taxon>Hypocreomycetidae</taxon>
        <taxon>Hypocreales</taxon>
        <taxon>Ophiocordycipitaceae</taxon>
        <taxon>Ophiocordyceps</taxon>
    </lineage>
</organism>
<dbReference type="EMBL" id="LKCN02000003">
    <property type="protein sequence ID" value="RCI15278.1"/>
    <property type="molecule type" value="Genomic_DNA"/>
</dbReference>
<feature type="non-terminal residue" evidence="2">
    <location>
        <position position="132"/>
    </location>
</feature>
<dbReference type="AlphaFoldDB" id="A0A367LLI2"/>
<evidence type="ECO:0000313" key="2">
    <source>
        <dbReference type="EMBL" id="RCI15278.1"/>
    </source>
</evidence>
<feature type="region of interest" description="Disordered" evidence="1">
    <location>
        <begin position="38"/>
        <end position="102"/>
    </location>
</feature>
<gene>
    <name evidence="2" type="ORF">L249_6902</name>
</gene>
<comment type="caution">
    <text evidence="2">The sequence shown here is derived from an EMBL/GenBank/DDBJ whole genome shotgun (WGS) entry which is preliminary data.</text>
</comment>
<evidence type="ECO:0000256" key="1">
    <source>
        <dbReference type="SAM" id="MobiDB-lite"/>
    </source>
</evidence>